<keyword evidence="7 10" id="KW-0808">Transferase</keyword>
<dbReference type="UniPathway" id="UPA00061">
    <property type="reaction ID" value="UER00516"/>
</dbReference>
<organism evidence="11 12">
    <name type="scientific">Silvimonas terrae</name>
    <dbReference type="NCBI Taxonomy" id="300266"/>
    <lineage>
        <taxon>Bacteria</taxon>
        <taxon>Pseudomonadati</taxon>
        <taxon>Pseudomonadota</taxon>
        <taxon>Betaproteobacteria</taxon>
        <taxon>Neisseriales</taxon>
        <taxon>Chitinibacteraceae</taxon>
        <taxon>Silvimonas</taxon>
    </lineage>
</organism>
<comment type="similarity">
    <text evidence="2 10">Belongs to the CobT family.</text>
</comment>
<dbReference type="Pfam" id="PF02277">
    <property type="entry name" value="DBI_PRT"/>
    <property type="match status" value="1"/>
</dbReference>
<evidence type="ECO:0000256" key="9">
    <source>
        <dbReference type="ARBA" id="ARBA00047340"/>
    </source>
</evidence>
<accession>A0A840RIE7</accession>
<evidence type="ECO:0000256" key="2">
    <source>
        <dbReference type="ARBA" id="ARBA00007110"/>
    </source>
</evidence>
<comment type="pathway">
    <text evidence="1 10">Nucleoside biosynthesis; alpha-ribazole biosynthesis; alpha-ribazole from 5,6-dimethylbenzimidazole: step 1/2.</text>
</comment>
<keyword evidence="6 10" id="KW-0328">Glycosyltransferase</keyword>
<dbReference type="FunFam" id="3.40.50.10210:FF:000001">
    <property type="entry name" value="Nicotinate-nucleotide--dimethylbenzimidazole phosphoribosyltransferase"/>
    <property type="match status" value="1"/>
</dbReference>
<dbReference type="InterPro" id="IPR036087">
    <property type="entry name" value="Nict_dMeBzImd_PRibTrfase_sf"/>
</dbReference>
<evidence type="ECO:0000256" key="1">
    <source>
        <dbReference type="ARBA" id="ARBA00005049"/>
    </source>
</evidence>
<protein>
    <recommendedName>
        <fullName evidence="4 10">Nicotinate-nucleotide--dimethylbenzimidazole phosphoribosyltransferase</fullName>
        <shortName evidence="10">NN:DBI PRT</shortName>
        <ecNumber evidence="3 10">2.4.2.21</ecNumber>
    </recommendedName>
    <alternativeName>
        <fullName evidence="8 10">N(1)-alpha-phosphoribosyltransferase</fullName>
    </alternativeName>
</protein>
<evidence type="ECO:0000256" key="6">
    <source>
        <dbReference type="ARBA" id="ARBA00022676"/>
    </source>
</evidence>
<comment type="catalytic activity">
    <reaction evidence="9 10">
        <text>5,6-dimethylbenzimidazole + nicotinate beta-D-ribonucleotide = alpha-ribazole 5'-phosphate + nicotinate + H(+)</text>
        <dbReference type="Rhea" id="RHEA:11196"/>
        <dbReference type="ChEBI" id="CHEBI:15378"/>
        <dbReference type="ChEBI" id="CHEBI:15890"/>
        <dbReference type="ChEBI" id="CHEBI:32544"/>
        <dbReference type="ChEBI" id="CHEBI:57502"/>
        <dbReference type="ChEBI" id="CHEBI:57918"/>
        <dbReference type="EC" id="2.4.2.21"/>
    </reaction>
</comment>
<dbReference type="Proteomes" id="UP000543030">
    <property type="component" value="Unassembled WGS sequence"/>
</dbReference>
<comment type="function">
    <text evidence="10">Catalyzes the synthesis of alpha-ribazole-5'-phosphate from nicotinate mononucleotide (NAMN) and 5,6-dimethylbenzimidazole (DMB).</text>
</comment>
<keyword evidence="5 10" id="KW-0169">Cobalamin biosynthesis</keyword>
<dbReference type="AlphaFoldDB" id="A0A840RIE7"/>
<dbReference type="NCBIfam" id="NF000996">
    <property type="entry name" value="PRK00105.1"/>
    <property type="match status" value="1"/>
</dbReference>
<dbReference type="PANTHER" id="PTHR43463:SF1">
    <property type="entry name" value="NICOTINATE-NUCLEOTIDE--DIMETHYLBENZIMIDAZOLE PHOSPHORIBOSYLTRANSFERASE"/>
    <property type="match status" value="1"/>
</dbReference>
<name>A0A840RIE7_9NEIS</name>
<dbReference type="Gene3D" id="1.10.1610.10">
    <property type="match status" value="1"/>
</dbReference>
<dbReference type="InterPro" id="IPR017846">
    <property type="entry name" value="Nict_dMeBzImd_PRibTrfase_bact"/>
</dbReference>
<dbReference type="HAMAP" id="MF_00230">
    <property type="entry name" value="CobT"/>
    <property type="match status" value="1"/>
</dbReference>
<dbReference type="InterPro" id="IPR023195">
    <property type="entry name" value="Nict_dMeBzImd_PRibTrfase_N"/>
</dbReference>
<dbReference type="PANTHER" id="PTHR43463">
    <property type="entry name" value="NICOTINATE-NUCLEOTIDE--DIMETHYLBENZIMIDAZOLE PHOSPHORIBOSYLTRANSFERASE"/>
    <property type="match status" value="1"/>
</dbReference>
<dbReference type="Gene3D" id="3.40.50.10210">
    <property type="match status" value="1"/>
</dbReference>
<evidence type="ECO:0000313" key="11">
    <source>
        <dbReference type="EMBL" id="MBB5193459.1"/>
    </source>
</evidence>
<evidence type="ECO:0000256" key="4">
    <source>
        <dbReference type="ARBA" id="ARBA00015486"/>
    </source>
</evidence>
<keyword evidence="12" id="KW-1185">Reference proteome</keyword>
<dbReference type="InterPro" id="IPR003200">
    <property type="entry name" value="Nict_dMeBzImd_PRibTrfase"/>
</dbReference>
<proteinExistence type="inferred from homology"/>
<dbReference type="GO" id="GO:0008939">
    <property type="term" value="F:nicotinate-nucleotide-dimethylbenzimidazole phosphoribosyltransferase activity"/>
    <property type="evidence" value="ECO:0007669"/>
    <property type="project" value="UniProtKB-UniRule"/>
</dbReference>
<evidence type="ECO:0000256" key="3">
    <source>
        <dbReference type="ARBA" id="ARBA00011991"/>
    </source>
</evidence>
<evidence type="ECO:0000256" key="8">
    <source>
        <dbReference type="ARBA" id="ARBA00030686"/>
    </source>
</evidence>
<feature type="active site" description="Proton acceptor" evidence="10">
    <location>
        <position position="317"/>
    </location>
</feature>
<dbReference type="GO" id="GO:0009236">
    <property type="term" value="P:cobalamin biosynthetic process"/>
    <property type="evidence" value="ECO:0007669"/>
    <property type="project" value="UniProtKB-UniRule"/>
</dbReference>
<evidence type="ECO:0000313" key="12">
    <source>
        <dbReference type="Proteomes" id="UP000543030"/>
    </source>
</evidence>
<dbReference type="SUPFAM" id="SSF52733">
    <property type="entry name" value="Nicotinate mononucleotide:5,6-dimethylbenzimidazole phosphoribosyltransferase (CobT)"/>
    <property type="match status" value="1"/>
</dbReference>
<dbReference type="NCBIfam" id="TIGR03160">
    <property type="entry name" value="cobT_DBIPRT"/>
    <property type="match status" value="1"/>
</dbReference>
<dbReference type="CDD" id="cd02439">
    <property type="entry name" value="DMB-PRT_CobT"/>
    <property type="match status" value="1"/>
</dbReference>
<sequence>MKQLFPPFEIPALDTRLAAQLQHRFDRKTKPLGSLGQLETLAVQLGAIQQRLDPQIVKPAMLVFAADHGLARAGVSPFPAEVTPQMVLNFLAGGAAISVLCHSNQMTLKVINAGVNADFAPHPLLIDRPVAKGTANSLEAPAMTPEQVRQAIETGAQIVHELADDGVTLIGLGEMGIGNTSAAALLMARLTGESVAACAGRGTGLDDAGLARKVAILEQVLARHPDAIAPLDALAALGGLEIAMLVGAVLAAASRRVAILVDGFIVTSAVLVASKLAPGVLGYCVFSHCSGEQGHRLLLLHLGASRPLLDLGLRLGEGSGAALALPLVRAAVDLLNRMASFDEAGVSERSE</sequence>
<gene>
    <name evidence="10" type="primary">cobT</name>
    <name evidence="11" type="ORF">HNQ50_004216</name>
</gene>
<dbReference type="EC" id="2.4.2.21" evidence="3 10"/>
<dbReference type="RefSeq" id="WP_184103098.1">
    <property type="nucleotide sequence ID" value="NZ_JACHHN010000011.1"/>
</dbReference>
<evidence type="ECO:0000256" key="7">
    <source>
        <dbReference type="ARBA" id="ARBA00022679"/>
    </source>
</evidence>
<reference evidence="11 12" key="1">
    <citation type="submission" date="2020-08" db="EMBL/GenBank/DDBJ databases">
        <title>Genomic Encyclopedia of Type Strains, Phase IV (KMG-IV): sequencing the most valuable type-strain genomes for metagenomic binning, comparative biology and taxonomic classification.</title>
        <authorList>
            <person name="Goeker M."/>
        </authorList>
    </citation>
    <scope>NUCLEOTIDE SEQUENCE [LARGE SCALE GENOMIC DNA]</scope>
    <source>
        <strain evidence="11 12">DSM 18233</strain>
    </source>
</reference>
<dbReference type="EMBL" id="JACHHN010000011">
    <property type="protein sequence ID" value="MBB5193459.1"/>
    <property type="molecule type" value="Genomic_DNA"/>
</dbReference>
<comment type="caution">
    <text evidence="11">The sequence shown here is derived from an EMBL/GenBank/DDBJ whole genome shotgun (WGS) entry which is preliminary data.</text>
</comment>
<evidence type="ECO:0000256" key="10">
    <source>
        <dbReference type="HAMAP-Rule" id="MF_00230"/>
    </source>
</evidence>
<evidence type="ECO:0000256" key="5">
    <source>
        <dbReference type="ARBA" id="ARBA00022573"/>
    </source>
</evidence>